<evidence type="ECO:0000313" key="1">
    <source>
        <dbReference type="EMBL" id="MBP2401289.1"/>
    </source>
</evidence>
<name>A0ABS4XXN7_9ACTN</name>
<protein>
    <submittedName>
        <fullName evidence="1">Uncharacterized protein</fullName>
    </submittedName>
</protein>
<sequence>MMLRVDVDIFSGRPNPAWVVSDEDAAGALLEEIAAVADEAVGLSGAGYGGLGYREVVISSMSDDESWPESLPRTFTLGTIGAPDPRRSAELARRIVADMPRYRGFKLPGHAETPLDDTTRDLVLEQMDRFFQDPPEWFRPPLFPSNSLRSTIREDEPIDTGCFYEVSEFNPDFWNRPEVQPYNNCYNYARNYRTDTFAQPGRAHGAQTDVMACPDVTRAALADGLVRRFDCLPDSEYPRRLMALVIWPGVDYHWYREQRGDFWGHKPGSTAARNYDNRGALITDPETCDRGGYTDFCGYFYAGKSVVIN</sequence>
<dbReference type="Proteomes" id="UP001519291">
    <property type="component" value="Unassembled WGS sequence"/>
</dbReference>
<dbReference type="GeneID" id="91567633"/>
<dbReference type="EMBL" id="JAGIOH010000001">
    <property type="protein sequence ID" value="MBP2401289.1"/>
    <property type="molecule type" value="Genomic_DNA"/>
</dbReference>
<dbReference type="RefSeq" id="WP_209513866.1">
    <property type="nucleotide sequence ID" value="NZ_JAGIOH010000001.1"/>
</dbReference>
<reference evidence="1 2" key="1">
    <citation type="submission" date="2021-03" db="EMBL/GenBank/DDBJ databases">
        <title>Sequencing the genomes of 1000 actinobacteria strains.</title>
        <authorList>
            <person name="Klenk H.-P."/>
        </authorList>
    </citation>
    <scope>NUCLEOTIDE SEQUENCE [LARGE SCALE GENOMIC DNA]</scope>
    <source>
        <strain evidence="1 2">DSM 41480</strain>
    </source>
</reference>
<proteinExistence type="predicted"/>
<accession>A0ABS4XXN7</accession>
<comment type="caution">
    <text evidence="1">The sequence shown here is derived from an EMBL/GenBank/DDBJ whole genome shotgun (WGS) entry which is preliminary data.</text>
</comment>
<evidence type="ECO:0000313" key="2">
    <source>
        <dbReference type="Proteomes" id="UP001519291"/>
    </source>
</evidence>
<keyword evidence="2" id="KW-1185">Reference proteome</keyword>
<organism evidence="1 2">
    <name type="scientific">Streptomyces syringium</name>
    <dbReference type="NCBI Taxonomy" id="76729"/>
    <lineage>
        <taxon>Bacteria</taxon>
        <taxon>Bacillati</taxon>
        <taxon>Actinomycetota</taxon>
        <taxon>Actinomycetes</taxon>
        <taxon>Kitasatosporales</taxon>
        <taxon>Streptomycetaceae</taxon>
        <taxon>Streptomyces</taxon>
    </lineage>
</organism>
<gene>
    <name evidence="1" type="ORF">JO379_000758</name>
</gene>